<dbReference type="SUPFAM" id="SSF50494">
    <property type="entry name" value="Trypsin-like serine proteases"/>
    <property type="match status" value="2"/>
</dbReference>
<dbReference type="Gene3D" id="2.40.10.10">
    <property type="entry name" value="Trypsin-like serine proteases"/>
    <property type="match status" value="1"/>
</dbReference>
<evidence type="ECO:0000256" key="5">
    <source>
        <dbReference type="ARBA" id="ARBA00022825"/>
    </source>
</evidence>
<comment type="similarity">
    <text evidence="1 6">Belongs to the peptidase S1B family.</text>
</comment>
<evidence type="ECO:0000256" key="4">
    <source>
        <dbReference type="ARBA" id="ARBA00022801"/>
    </source>
</evidence>
<reference evidence="7 8" key="1">
    <citation type="journal article" date="2015" name="Genome Announc.">
        <title>Draft Genome Sequences of Marine Isolates of Thalassomonas viridans and Thalassomonas actiniarum.</title>
        <authorList>
            <person name="Olonade I."/>
            <person name="van Zyl L.J."/>
            <person name="Trindade M."/>
        </authorList>
    </citation>
    <scope>NUCLEOTIDE SEQUENCE [LARGE SCALE GENOMIC DNA]</scope>
    <source>
        <strain evidence="7 8">A5K-106</strain>
    </source>
</reference>
<keyword evidence="3" id="KW-0732">Signal</keyword>
<dbReference type="InterPro" id="IPR008256">
    <property type="entry name" value="Peptidase_S1B"/>
</dbReference>
<name>A0AAE9YWZ7_9GAMM</name>
<keyword evidence="4 6" id="KW-0378">Hydrolase</keyword>
<dbReference type="KEGG" id="tact:SG35_030480"/>
<dbReference type="InterPro" id="IPR043504">
    <property type="entry name" value="Peptidase_S1_PA_chymotrypsin"/>
</dbReference>
<proteinExistence type="inferred from homology"/>
<dbReference type="InterPro" id="IPR009003">
    <property type="entry name" value="Peptidase_S1_PA"/>
</dbReference>
<protein>
    <recommendedName>
        <fullName evidence="6">Serine protease</fullName>
        <ecNumber evidence="6">3.4.21.-</ecNumber>
    </recommendedName>
</protein>
<evidence type="ECO:0000256" key="6">
    <source>
        <dbReference type="RuleBase" id="RU004296"/>
    </source>
</evidence>
<keyword evidence="8" id="KW-1185">Reference proteome</keyword>
<dbReference type="GO" id="GO:0006508">
    <property type="term" value="P:proteolysis"/>
    <property type="evidence" value="ECO:0007669"/>
    <property type="project" value="UniProtKB-KW"/>
</dbReference>
<dbReference type="EMBL" id="CP059736">
    <property type="protein sequence ID" value="WDE02092.1"/>
    <property type="molecule type" value="Genomic_DNA"/>
</dbReference>
<evidence type="ECO:0000256" key="1">
    <source>
        <dbReference type="ARBA" id="ARBA00008764"/>
    </source>
</evidence>
<dbReference type="PRINTS" id="PR00839">
    <property type="entry name" value="V8PROTEASE"/>
</dbReference>
<keyword evidence="5 6" id="KW-0720">Serine protease</keyword>
<evidence type="ECO:0000256" key="2">
    <source>
        <dbReference type="ARBA" id="ARBA00022670"/>
    </source>
</evidence>
<dbReference type="GO" id="GO:0008236">
    <property type="term" value="F:serine-type peptidase activity"/>
    <property type="evidence" value="ECO:0007669"/>
    <property type="project" value="UniProtKB-KW"/>
</dbReference>
<sequence length="246" mass="27413">MASQILVKRDDDSNIHDKGSVTAIVRILGSKNEDKGYYLMSCLHVLGLTFHNFPHYDKHTNIFFADDPETKVATYDGCIRGNLYFEKQGLPSFDAALAKIDFSGMNDAEKKAHIEELKKKTGAPKLNDYIYYPENTPKSGWVMTPRGAKKASGFNVFRGIDKAVVYDQYQGHKNRAFHRVMIEYDTNTRAGDSGSPVVDDSKKVLLGMHIAGSKGKGYMIPAIDLIDQPTLFAGSDFDKQSTIIFA</sequence>
<dbReference type="RefSeq" id="WP_044830609.1">
    <property type="nucleotide sequence ID" value="NZ_CP059736.1"/>
</dbReference>
<evidence type="ECO:0000313" key="8">
    <source>
        <dbReference type="Proteomes" id="UP000032568"/>
    </source>
</evidence>
<organism evidence="7 8">
    <name type="scientific">Thalassomonas actiniarum</name>
    <dbReference type="NCBI Taxonomy" id="485447"/>
    <lineage>
        <taxon>Bacteria</taxon>
        <taxon>Pseudomonadati</taxon>
        <taxon>Pseudomonadota</taxon>
        <taxon>Gammaproteobacteria</taxon>
        <taxon>Alteromonadales</taxon>
        <taxon>Colwelliaceae</taxon>
        <taxon>Thalassomonas</taxon>
    </lineage>
</organism>
<accession>A0AAE9YWZ7</accession>
<dbReference type="Proteomes" id="UP000032568">
    <property type="component" value="Chromosome pTact"/>
</dbReference>
<evidence type="ECO:0000313" key="7">
    <source>
        <dbReference type="EMBL" id="WDE02092.1"/>
    </source>
</evidence>
<gene>
    <name evidence="7" type="ORF">SG35_030480</name>
</gene>
<evidence type="ECO:0000256" key="3">
    <source>
        <dbReference type="ARBA" id="ARBA00022729"/>
    </source>
</evidence>
<reference evidence="7 8" key="2">
    <citation type="journal article" date="2022" name="Mar. Drugs">
        <title>Bioassay-Guided Fractionation Leads to the Detection of Cholic Acid Generated by the Rare Thalassomonas sp.</title>
        <authorList>
            <person name="Pheiffer F."/>
            <person name="Schneider Y.K."/>
            <person name="Hansen E.H."/>
            <person name="Andersen J.H."/>
            <person name="Isaksson J."/>
            <person name="Busche T."/>
            <person name="R C."/>
            <person name="Kalinowski J."/>
            <person name="Zyl L.V."/>
            <person name="Trindade M."/>
        </authorList>
    </citation>
    <scope>NUCLEOTIDE SEQUENCE [LARGE SCALE GENOMIC DNA]</scope>
    <source>
        <strain evidence="7 8">A5K-106</strain>
    </source>
</reference>
<dbReference type="EC" id="3.4.21.-" evidence="6"/>
<keyword evidence="2 6" id="KW-0645">Protease</keyword>
<dbReference type="AlphaFoldDB" id="A0AAE9YWZ7"/>